<reference evidence="1 2" key="1">
    <citation type="submission" date="2016-02" db="EMBL/GenBank/DDBJ databases">
        <title>Comparison of Clostridium stercorarium subspecies using comparative genomics and transcriptomics.</title>
        <authorList>
            <person name="Schellenberg J."/>
            <person name="Thallinger G."/>
            <person name="Levin D.B."/>
            <person name="Zhang X."/>
            <person name="Alvare G."/>
            <person name="Fristensky B."/>
            <person name="Sparling R."/>
        </authorList>
    </citation>
    <scope>NUCLEOTIDE SEQUENCE [LARGE SCALE GENOMIC DNA]</scope>
    <source>
        <strain evidence="1 2">DSM 2910</strain>
    </source>
</reference>
<dbReference type="AlphaFoldDB" id="A0A1B1YB95"/>
<evidence type="ECO:0000313" key="2">
    <source>
        <dbReference type="Proteomes" id="UP000092971"/>
    </source>
</evidence>
<accession>A0A1B1YB95</accession>
<evidence type="ECO:0008006" key="3">
    <source>
        <dbReference type="Google" id="ProtNLM"/>
    </source>
</evidence>
<gene>
    <name evidence="1" type="ORF">CSTERTH_02820</name>
</gene>
<dbReference type="SUPFAM" id="SSF53850">
    <property type="entry name" value="Periplasmic binding protein-like II"/>
    <property type="match status" value="1"/>
</dbReference>
<sequence>MLRQRVVCMRRLKNHHLLFLSVNFFITILFSSCLQSNMFMPAQSSLKNETEPFPITIMTVSFTKNPATGDSPVVKAIEEFTGTQLNIQWVSNSSYEDQMNLILATVNLPDVMLITSKSYSVVNAARSGAFVEIGPRLQNYKNLRQMNRTVMNNLLIDNKLYGIPRMRPLGRYGAVYRKDWLINTGLSEPKTIEDFYDMLKAFTYGDPDNNTLNDTYGLILTSSPVSLDIIQTWFGVPNAWGENEAGELIPAHLTQEYIESLKFLRKLYELYEEKLVNRDFWLYDPALFNDPFVNGQGGCIVDVLDRANTLSSRMERLGVNAEIGLFGTVSGKKGLRSLSTSGYNGFYVISGNSTKSEYEIDRILQFMDKLNEREVQDLLYHGIEGRHYIIRNGVVVRQTAEGVSESERNDLSMLLTFIPKDFTTPVETNELRRKIAEIQSENEKILVSNPAETFTSEIYYEKGNFLDGLINNARIKFIIGEIDETEFQDIIEIWLENGGREYIREINRLYRENKR</sequence>
<proteinExistence type="predicted"/>
<dbReference type="Pfam" id="PF01547">
    <property type="entry name" value="SBP_bac_1"/>
    <property type="match status" value="1"/>
</dbReference>
<dbReference type="Proteomes" id="UP000092971">
    <property type="component" value="Chromosome"/>
</dbReference>
<dbReference type="EMBL" id="CP014672">
    <property type="protein sequence ID" value="ANW98050.1"/>
    <property type="molecule type" value="Genomic_DNA"/>
</dbReference>
<dbReference type="PROSITE" id="PS51257">
    <property type="entry name" value="PROKAR_LIPOPROTEIN"/>
    <property type="match status" value="1"/>
</dbReference>
<protein>
    <recommendedName>
        <fullName evidence="3">Lipoprotein LipO</fullName>
    </recommendedName>
</protein>
<dbReference type="Gene3D" id="3.40.190.10">
    <property type="entry name" value="Periplasmic binding protein-like II"/>
    <property type="match status" value="2"/>
</dbReference>
<dbReference type="InterPro" id="IPR006059">
    <property type="entry name" value="SBP"/>
</dbReference>
<organism evidence="1 2">
    <name type="scientific">Thermoclostridium stercorarium subsp. thermolacticum DSM 2910</name>
    <dbReference type="NCBI Taxonomy" id="1121336"/>
    <lineage>
        <taxon>Bacteria</taxon>
        <taxon>Bacillati</taxon>
        <taxon>Bacillota</taxon>
        <taxon>Clostridia</taxon>
        <taxon>Eubacteriales</taxon>
        <taxon>Oscillospiraceae</taxon>
        <taxon>Thermoclostridium</taxon>
    </lineage>
</organism>
<name>A0A1B1YB95_THEST</name>
<evidence type="ECO:0000313" key="1">
    <source>
        <dbReference type="EMBL" id="ANW98050.1"/>
    </source>
</evidence>